<organism evidence="1 2">
    <name type="scientific">Saccharopolyspora aridisoli</name>
    <dbReference type="NCBI Taxonomy" id="2530385"/>
    <lineage>
        <taxon>Bacteria</taxon>
        <taxon>Bacillati</taxon>
        <taxon>Actinomycetota</taxon>
        <taxon>Actinomycetes</taxon>
        <taxon>Pseudonocardiales</taxon>
        <taxon>Pseudonocardiaceae</taxon>
        <taxon>Saccharopolyspora</taxon>
    </lineage>
</organism>
<reference evidence="1 2" key="1">
    <citation type="submission" date="2019-03" db="EMBL/GenBank/DDBJ databases">
        <title>Draft genome sequences of novel Actinobacteria.</title>
        <authorList>
            <person name="Sahin N."/>
            <person name="Ay H."/>
            <person name="Saygin H."/>
        </authorList>
    </citation>
    <scope>NUCLEOTIDE SEQUENCE [LARGE SCALE GENOMIC DNA]</scope>
    <source>
        <strain evidence="1 2">16K404</strain>
    </source>
</reference>
<dbReference type="RefSeq" id="WP_132623191.1">
    <property type="nucleotide sequence ID" value="NZ_SMKV01000014.1"/>
</dbReference>
<sequence>MVIDMRFARPITIRVRRVESDAFGEETVRAVFTVPGCALAQQSTGETPGDRRNEVTTRLRLLAPASADLHAGDEIELPEGRRFRLRGDPAAPRSPFTGWRPGLVIDIDEVRG</sequence>
<comment type="caution">
    <text evidence="1">The sequence shown here is derived from an EMBL/GenBank/DDBJ whole genome shotgun (WGS) entry which is preliminary data.</text>
</comment>
<evidence type="ECO:0000313" key="2">
    <source>
        <dbReference type="Proteomes" id="UP000294744"/>
    </source>
</evidence>
<name>A0A4R4UK55_9PSEU</name>
<dbReference type="EMBL" id="SMKV01000014">
    <property type="protein sequence ID" value="TDC92357.1"/>
    <property type="molecule type" value="Genomic_DNA"/>
</dbReference>
<dbReference type="AlphaFoldDB" id="A0A4R4UK55"/>
<accession>A0A4R4UK55</accession>
<gene>
    <name evidence="1" type="ORF">E1161_13365</name>
</gene>
<protein>
    <recommendedName>
        <fullName evidence="3">Head-to-tail stopper</fullName>
    </recommendedName>
</protein>
<evidence type="ECO:0000313" key="1">
    <source>
        <dbReference type="EMBL" id="TDC92357.1"/>
    </source>
</evidence>
<evidence type="ECO:0008006" key="3">
    <source>
        <dbReference type="Google" id="ProtNLM"/>
    </source>
</evidence>
<dbReference type="Proteomes" id="UP000294744">
    <property type="component" value="Unassembled WGS sequence"/>
</dbReference>
<keyword evidence="2" id="KW-1185">Reference proteome</keyword>
<proteinExistence type="predicted"/>
<dbReference type="OrthoDB" id="4555285at2"/>